<dbReference type="STRING" id="5601.A0A0D2E366"/>
<name>A0A0D2E366_9EURO</name>
<feature type="transmembrane region" description="Helical" evidence="2">
    <location>
        <begin position="6"/>
        <end position="27"/>
    </location>
</feature>
<dbReference type="Gene3D" id="1.10.630.10">
    <property type="entry name" value="Cytochrome P450"/>
    <property type="match status" value="1"/>
</dbReference>
<dbReference type="PRINTS" id="PR00463">
    <property type="entry name" value="EP450I"/>
</dbReference>
<dbReference type="SUPFAM" id="SSF48264">
    <property type="entry name" value="Cytochrome P450"/>
    <property type="match status" value="1"/>
</dbReference>
<evidence type="ECO:0000313" key="4">
    <source>
        <dbReference type="Proteomes" id="UP000054266"/>
    </source>
</evidence>
<dbReference type="PRINTS" id="PR00385">
    <property type="entry name" value="P450"/>
</dbReference>
<dbReference type="AlphaFoldDB" id="A0A0D2E366"/>
<keyword evidence="4" id="KW-1185">Reference proteome</keyword>
<keyword evidence="2" id="KW-1133">Transmembrane helix</keyword>
<dbReference type="InterPro" id="IPR050121">
    <property type="entry name" value="Cytochrome_P450_monoxygenase"/>
</dbReference>
<dbReference type="InterPro" id="IPR036396">
    <property type="entry name" value="Cyt_P450_sf"/>
</dbReference>
<dbReference type="PANTHER" id="PTHR24305:SF168">
    <property type="entry name" value="P450, PUTATIVE (EUROFUNG)-RELATED"/>
    <property type="match status" value="1"/>
</dbReference>
<evidence type="ECO:0000313" key="3">
    <source>
        <dbReference type="EMBL" id="KIW68782.1"/>
    </source>
</evidence>
<reference evidence="3 4" key="1">
    <citation type="submission" date="2015-01" db="EMBL/GenBank/DDBJ databases">
        <title>The Genome Sequence of Capronia semiimmersa CBS27337.</title>
        <authorList>
            <consortium name="The Broad Institute Genomics Platform"/>
            <person name="Cuomo C."/>
            <person name="de Hoog S."/>
            <person name="Gorbushina A."/>
            <person name="Stielow B."/>
            <person name="Teixiera M."/>
            <person name="Abouelleil A."/>
            <person name="Chapman S.B."/>
            <person name="Priest M."/>
            <person name="Young S.K."/>
            <person name="Wortman J."/>
            <person name="Nusbaum C."/>
            <person name="Birren B."/>
        </authorList>
    </citation>
    <scope>NUCLEOTIDE SEQUENCE [LARGE SCALE GENOMIC DNA]</scope>
    <source>
        <strain evidence="3 4">CBS 27337</strain>
    </source>
</reference>
<dbReference type="InterPro" id="IPR002401">
    <property type="entry name" value="Cyt_P450_E_grp-I"/>
</dbReference>
<evidence type="ECO:0000256" key="2">
    <source>
        <dbReference type="SAM" id="Phobius"/>
    </source>
</evidence>
<evidence type="ECO:0008006" key="5">
    <source>
        <dbReference type="Google" id="ProtNLM"/>
    </source>
</evidence>
<keyword evidence="2" id="KW-0812">Transmembrane</keyword>
<accession>A0A0D2E366</accession>
<keyword evidence="2" id="KW-0472">Membrane</keyword>
<keyword evidence="1" id="KW-0349">Heme</keyword>
<dbReference type="GO" id="GO:0020037">
    <property type="term" value="F:heme binding"/>
    <property type="evidence" value="ECO:0007669"/>
    <property type="project" value="InterPro"/>
</dbReference>
<dbReference type="CDD" id="cd11060">
    <property type="entry name" value="CYP57A1-like"/>
    <property type="match status" value="1"/>
</dbReference>
<dbReference type="InterPro" id="IPR001128">
    <property type="entry name" value="Cyt_P450"/>
</dbReference>
<dbReference type="GO" id="GO:0016705">
    <property type="term" value="F:oxidoreductase activity, acting on paired donors, with incorporation or reduction of molecular oxygen"/>
    <property type="evidence" value="ECO:0007669"/>
    <property type="project" value="InterPro"/>
</dbReference>
<sequence length="491" mass="55385">MFILAYLGIILALGLVYLAYDTIYSWFRLRHVPGPFSAGFSKWWLLKHTWNGTMYLESAEQCFKHGSLVRIGPNDLVTSDPEILKRMGAPRSPYRRSDWYNALRVDRENILSERNEERHAMLRNKMAAGYAGKENPTLEQGIDDCIAKLVELIERKYISTVEEFKPIDFARKAQYLTLDIIAVVAFGGAFGFLEKDEDVFKYIETTENTIPAMILCAAFPWLSTLFQSPLMKFLMPKDTDSYGLGRIMGAAREVVQERFQPDAKPRMDMLGSFLRHNLSREDAETEVMVQILAGSDTTAGAIRATLLHLVTNPPVLAKLLNEIQSADISDPIQDAEARKLPYLQAVIKEGLRIHPPVTGLQSKFVPPGGDTLNGYYVPAGTRIGSSAWGVFLDPGLWGSDARVFRPERFLEGTPDEIKRKEIDIEGIFGYGRSSCLGKSVAAIELNKVFVQLLRKFEFTIVNPQQPWKSFSAGVFIVSDMWMRVTKREPPL</sequence>
<protein>
    <recommendedName>
        <fullName evidence="5">Pisatin demethylase</fullName>
    </recommendedName>
</protein>
<dbReference type="PANTHER" id="PTHR24305">
    <property type="entry name" value="CYTOCHROME P450"/>
    <property type="match status" value="1"/>
</dbReference>
<keyword evidence="1" id="KW-0408">Iron</keyword>
<dbReference type="Pfam" id="PF00067">
    <property type="entry name" value="p450"/>
    <property type="match status" value="1"/>
</dbReference>
<dbReference type="GO" id="GO:0004497">
    <property type="term" value="F:monooxygenase activity"/>
    <property type="evidence" value="ECO:0007669"/>
    <property type="project" value="InterPro"/>
</dbReference>
<gene>
    <name evidence="3" type="ORF">PV04_04703</name>
</gene>
<proteinExistence type="predicted"/>
<evidence type="ECO:0000256" key="1">
    <source>
        <dbReference type="PIRSR" id="PIRSR602401-1"/>
    </source>
</evidence>
<keyword evidence="1" id="KW-0479">Metal-binding</keyword>
<dbReference type="GO" id="GO:0005506">
    <property type="term" value="F:iron ion binding"/>
    <property type="evidence" value="ECO:0007669"/>
    <property type="project" value="InterPro"/>
</dbReference>
<dbReference type="Proteomes" id="UP000054266">
    <property type="component" value="Unassembled WGS sequence"/>
</dbReference>
<comment type="cofactor">
    <cofactor evidence="1">
        <name>heme</name>
        <dbReference type="ChEBI" id="CHEBI:30413"/>
    </cofactor>
</comment>
<feature type="binding site" description="axial binding residue" evidence="1">
    <location>
        <position position="435"/>
    </location>
    <ligand>
        <name>heme</name>
        <dbReference type="ChEBI" id="CHEBI:30413"/>
    </ligand>
    <ligandPart>
        <name>Fe</name>
        <dbReference type="ChEBI" id="CHEBI:18248"/>
    </ligandPart>
</feature>
<organism evidence="3 4">
    <name type="scientific">Phialophora macrospora</name>
    <dbReference type="NCBI Taxonomy" id="1851006"/>
    <lineage>
        <taxon>Eukaryota</taxon>
        <taxon>Fungi</taxon>
        <taxon>Dikarya</taxon>
        <taxon>Ascomycota</taxon>
        <taxon>Pezizomycotina</taxon>
        <taxon>Eurotiomycetes</taxon>
        <taxon>Chaetothyriomycetidae</taxon>
        <taxon>Chaetothyriales</taxon>
        <taxon>Herpotrichiellaceae</taxon>
        <taxon>Phialophora</taxon>
    </lineage>
</organism>
<dbReference type="HOGENOM" id="CLU_001570_14_0_1"/>
<dbReference type="EMBL" id="KN846958">
    <property type="protein sequence ID" value="KIW68782.1"/>
    <property type="molecule type" value="Genomic_DNA"/>
</dbReference>